<dbReference type="Gene3D" id="2.40.50.40">
    <property type="match status" value="1"/>
</dbReference>
<evidence type="ECO:0000313" key="4">
    <source>
        <dbReference type="Proteomes" id="UP000325577"/>
    </source>
</evidence>
<sequence length="368" mass="42489">MGTNKERIEHLEFGLGAVQEGLQRMEFGMNDKLHHLEEPLNRLLNVLLSNPKSSNHGNHHRENQDGGRQIVSSKSAKLKFPRFSGEDPTEWFNRWLRRTLQEEGHMISWEKFEEELWAHFGPSGCEDFDEALSRIRQLGTLRDYQREFEKLGNKVRGWTQRALVGTFMGGFSFINEVDEQLITRDAILRQLKSNLEASITCMKQTADQKRRDVTFKVGDIVFLKLHPYRQQSVFKHAHQKLASRFYGPYPVLQKIGAVAYKLQLLTGARIHPVFHISLLKKFIGEHTLSSTELPPVTNEGAIVLEPQHILDTRWIKKGKKFEEEHLLQWKHFPTEEATWETHQSLLAQFPDVDLTNKSPPGGGSIDKP</sequence>
<dbReference type="AlphaFoldDB" id="A0A5J4ZNA4"/>
<keyword evidence="4" id="KW-1185">Reference proteome</keyword>
<feature type="domain" description="Chromo" evidence="2">
    <location>
        <begin position="304"/>
        <end position="345"/>
    </location>
</feature>
<dbReference type="Pfam" id="PF24626">
    <property type="entry name" value="SH3_Tf2-1"/>
    <property type="match status" value="1"/>
</dbReference>
<dbReference type="OrthoDB" id="5554229at2759"/>
<name>A0A5J4ZNA4_9ASTE</name>
<dbReference type="InterPro" id="IPR000953">
    <property type="entry name" value="Chromo/chromo_shadow_dom"/>
</dbReference>
<accession>A0A5J4ZNA4</accession>
<gene>
    <name evidence="3" type="ORF">F0562_013676</name>
</gene>
<dbReference type="PANTHER" id="PTHR46148">
    <property type="entry name" value="CHROMO DOMAIN-CONTAINING PROTEIN"/>
    <property type="match status" value="1"/>
</dbReference>
<reference evidence="3 4" key="1">
    <citation type="submission" date="2019-09" db="EMBL/GenBank/DDBJ databases">
        <title>A chromosome-level genome assembly of the Chinese tupelo Nyssa sinensis.</title>
        <authorList>
            <person name="Yang X."/>
            <person name="Kang M."/>
            <person name="Yang Y."/>
            <person name="Xiong H."/>
            <person name="Wang M."/>
            <person name="Zhang Z."/>
            <person name="Wang Z."/>
            <person name="Wu H."/>
            <person name="Ma T."/>
            <person name="Liu J."/>
            <person name="Xi Z."/>
        </authorList>
    </citation>
    <scope>NUCLEOTIDE SEQUENCE [LARGE SCALE GENOMIC DNA]</scope>
    <source>
        <strain evidence="3">J267</strain>
        <tissue evidence="3">Leaf</tissue>
    </source>
</reference>
<dbReference type="EMBL" id="CM018049">
    <property type="protein sequence ID" value="KAA8519449.1"/>
    <property type="molecule type" value="Genomic_DNA"/>
</dbReference>
<protein>
    <recommendedName>
        <fullName evidence="2">Chromo domain-containing protein</fullName>
    </recommendedName>
</protein>
<dbReference type="SUPFAM" id="SSF54160">
    <property type="entry name" value="Chromo domain-like"/>
    <property type="match status" value="1"/>
</dbReference>
<dbReference type="PROSITE" id="PS50013">
    <property type="entry name" value="CHROMO_2"/>
    <property type="match status" value="1"/>
</dbReference>
<dbReference type="InterPro" id="IPR023780">
    <property type="entry name" value="Chromo_domain"/>
</dbReference>
<dbReference type="Proteomes" id="UP000325577">
    <property type="component" value="Linkage Group LG6"/>
</dbReference>
<evidence type="ECO:0000256" key="1">
    <source>
        <dbReference type="SAM" id="MobiDB-lite"/>
    </source>
</evidence>
<dbReference type="Pfam" id="PF03732">
    <property type="entry name" value="Retrotrans_gag"/>
    <property type="match status" value="1"/>
</dbReference>
<proteinExistence type="predicted"/>
<dbReference type="InterPro" id="IPR056924">
    <property type="entry name" value="SH3_Tf2-1"/>
</dbReference>
<dbReference type="Pfam" id="PF00385">
    <property type="entry name" value="Chromo"/>
    <property type="match status" value="1"/>
</dbReference>
<feature type="region of interest" description="Disordered" evidence="1">
    <location>
        <begin position="49"/>
        <end position="69"/>
    </location>
</feature>
<organism evidence="3 4">
    <name type="scientific">Nyssa sinensis</name>
    <dbReference type="NCBI Taxonomy" id="561372"/>
    <lineage>
        <taxon>Eukaryota</taxon>
        <taxon>Viridiplantae</taxon>
        <taxon>Streptophyta</taxon>
        <taxon>Embryophyta</taxon>
        <taxon>Tracheophyta</taxon>
        <taxon>Spermatophyta</taxon>
        <taxon>Magnoliopsida</taxon>
        <taxon>eudicotyledons</taxon>
        <taxon>Gunneridae</taxon>
        <taxon>Pentapetalae</taxon>
        <taxon>asterids</taxon>
        <taxon>Cornales</taxon>
        <taxon>Nyssaceae</taxon>
        <taxon>Nyssa</taxon>
    </lineage>
</organism>
<dbReference type="PANTHER" id="PTHR46148:SF52">
    <property type="entry name" value="OS04G0603800 PROTEIN"/>
    <property type="match status" value="1"/>
</dbReference>
<dbReference type="InterPro" id="IPR016197">
    <property type="entry name" value="Chromo-like_dom_sf"/>
</dbReference>
<evidence type="ECO:0000313" key="3">
    <source>
        <dbReference type="EMBL" id="KAA8519449.1"/>
    </source>
</evidence>
<dbReference type="InterPro" id="IPR005162">
    <property type="entry name" value="Retrotrans_gag_dom"/>
</dbReference>
<evidence type="ECO:0000259" key="2">
    <source>
        <dbReference type="PROSITE" id="PS50013"/>
    </source>
</evidence>